<evidence type="ECO:0000313" key="6">
    <source>
        <dbReference type="Proteomes" id="UP000825729"/>
    </source>
</evidence>
<dbReference type="InterPro" id="IPR011989">
    <property type="entry name" value="ARM-like"/>
</dbReference>
<proteinExistence type="predicted"/>
<feature type="region of interest" description="Disordered" evidence="2">
    <location>
        <begin position="455"/>
        <end position="538"/>
    </location>
</feature>
<dbReference type="Proteomes" id="UP000825729">
    <property type="component" value="Unassembled WGS sequence"/>
</dbReference>
<feature type="compositionally biased region" description="Polar residues" evidence="2">
    <location>
        <begin position="496"/>
        <end position="518"/>
    </location>
</feature>
<dbReference type="InterPro" id="IPR032460">
    <property type="entry name" value="Symplekin/Pta1_N"/>
</dbReference>
<feature type="region of interest" description="Disordered" evidence="2">
    <location>
        <begin position="585"/>
        <end position="671"/>
    </location>
</feature>
<evidence type="ECO:0000256" key="1">
    <source>
        <dbReference type="PROSITE-ProRule" id="PRU00103"/>
    </source>
</evidence>
<dbReference type="Gene3D" id="1.25.10.10">
    <property type="entry name" value="Leucine-rich Repeat Variant"/>
    <property type="match status" value="1"/>
</dbReference>
<comment type="caution">
    <text evidence="5">The sequence shown here is derived from an EMBL/GenBank/DDBJ whole genome shotgun (WGS) entry which is preliminary data.</text>
</comment>
<dbReference type="InterPro" id="IPR021133">
    <property type="entry name" value="HEAT_type_2"/>
</dbReference>
<evidence type="ECO:0000259" key="4">
    <source>
        <dbReference type="Pfam" id="PF12295"/>
    </source>
</evidence>
<feature type="domain" description="Symplekin/Pta1 N-terminal" evidence="3">
    <location>
        <begin position="97"/>
        <end position="314"/>
    </location>
</feature>
<feature type="region of interest" description="Disordered" evidence="2">
    <location>
        <begin position="910"/>
        <end position="959"/>
    </location>
</feature>
<evidence type="ECO:0008006" key="7">
    <source>
        <dbReference type="Google" id="ProtNLM"/>
    </source>
</evidence>
<dbReference type="PROSITE" id="PS50077">
    <property type="entry name" value="HEAT_REPEAT"/>
    <property type="match status" value="1"/>
</dbReference>
<dbReference type="InterPro" id="IPR022075">
    <property type="entry name" value="Symplekin_C"/>
</dbReference>
<feature type="compositionally biased region" description="Basic and acidic residues" evidence="2">
    <location>
        <begin position="520"/>
        <end position="536"/>
    </location>
</feature>
<evidence type="ECO:0000313" key="5">
    <source>
        <dbReference type="EMBL" id="KAG9454622.1"/>
    </source>
</evidence>
<dbReference type="PANTHER" id="PTHR47184:SF3">
    <property type="entry name" value="PHOSPHATIDYLINOSITOL 3-AND 4-KINASE FAMILY PROTEIN-RELATED"/>
    <property type="match status" value="1"/>
</dbReference>
<dbReference type="EMBL" id="JAINDJ010000003">
    <property type="protein sequence ID" value="KAG9454622.1"/>
    <property type="molecule type" value="Genomic_DNA"/>
</dbReference>
<feature type="repeat" description="HEAT" evidence="1">
    <location>
        <begin position="84"/>
        <end position="121"/>
    </location>
</feature>
<feature type="domain" description="Symplekin C-terminal" evidence="4">
    <location>
        <begin position="1064"/>
        <end position="1241"/>
    </location>
</feature>
<keyword evidence="6" id="KW-1185">Reference proteome</keyword>
<evidence type="ECO:0000256" key="2">
    <source>
        <dbReference type="SAM" id="MobiDB-lite"/>
    </source>
</evidence>
<feature type="compositionally biased region" description="Basic and acidic residues" evidence="2">
    <location>
        <begin position="939"/>
        <end position="950"/>
    </location>
</feature>
<dbReference type="SUPFAM" id="SSF48371">
    <property type="entry name" value="ARM repeat"/>
    <property type="match status" value="1"/>
</dbReference>
<organism evidence="5 6">
    <name type="scientific">Aristolochia fimbriata</name>
    <name type="common">White veined hardy Dutchman's pipe vine</name>
    <dbReference type="NCBI Taxonomy" id="158543"/>
    <lineage>
        <taxon>Eukaryota</taxon>
        <taxon>Viridiplantae</taxon>
        <taxon>Streptophyta</taxon>
        <taxon>Embryophyta</taxon>
        <taxon>Tracheophyta</taxon>
        <taxon>Spermatophyta</taxon>
        <taxon>Magnoliopsida</taxon>
        <taxon>Magnoliidae</taxon>
        <taxon>Piperales</taxon>
        <taxon>Aristolochiaceae</taxon>
        <taxon>Aristolochia</taxon>
    </lineage>
</organism>
<dbReference type="PANTHER" id="PTHR47184">
    <property type="entry name" value="PHOSPHATIDYLINOSITOL 3-AND 4-KINASE FAMILY PROTEIN-RELATED"/>
    <property type="match status" value="1"/>
</dbReference>
<feature type="compositionally biased region" description="Polar residues" evidence="2">
    <location>
        <begin position="925"/>
        <end position="937"/>
    </location>
</feature>
<dbReference type="Pfam" id="PF12295">
    <property type="entry name" value="Symplekin_C"/>
    <property type="match status" value="1"/>
</dbReference>
<name>A0AAV7F4B8_ARIFI</name>
<dbReference type="InterPro" id="IPR016024">
    <property type="entry name" value="ARM-type_fold"/>
</dbReference>
<reference evidence="5 6" key="1">
    <citation type="submission" date="2021-07" db="EMBL/GenBank/DDBJ databases">
        <title>The Aristolochia fimbriata genome: insights into angiosperm evolution, floral development and chemical biosynthesis.</title>
        <authorList>
            <person name="Jiao Y."/>
        </authorList>
    </citation>
    <scope>NUCLEOTIDE SEQUENCE [LARGE SCALE GENOMIC DNA]</scope>
    <source>
        <strain evidence="5">IBCAS-2021</strain>
        <tissue evidence="5">Leaf</tissue>
    </source>
</reference>
<sequence length="1303" mass="142447">MSGAYREQAVSLLAAAKNHGDLAVKISSLKQAREILNSVEPSVAAEFFPYVVDLQSSSEGLVRKCLVELMEELTLKTLEHSHIFMPVLLQLLKDDVPEVVKQAIASGTNCLYSILEELALQFCRSNSVEKWLEELWLWMGRFKDAVTGVAIEPGTVGTKLLAFKFLEIYAVLLTPDAMDPEAPLREGKGQKFNISYIVGRHPLLDSAKLAIEANKTLGQLLDLLHSASALRGTLVIAVINCLASIARKRPFHYGTVLSTLLEFDPNFEVQRGGHTASIQYSLRTAFLGFLRCTHPAMMESRERLIRVLRAMNAGDAADQVIRQVDKMLKNTDRASRDTRFFKEELSSGQAPVPGEIGRKKTMLSETEVFDNTDEMPSKRARYTLQDDVSVNGVSSKAPLPQNDLTPAEQMIMMIGALLAEGERGFQSLEILISTIQPDLMADIVIANMKHLPRSPPPFSARPGNFAVPSQSGSQAVAPPAIAQTVPLQPPGPISSGAVSSLTSTGMNTSTSDLASNASAELKRDPRRDPRRFDPRRVVAPLGVQMGSIKSEDAGDLLFGSDGPYDSNGGPSVSVGIKVEKLTDLEVPQSPVPQAESPSSAENLESYENLKEAESSIDVPTADRPLSSVRDFDQDEGASSVSSDGTRADGMDASTPESDHYSSPTSGNSVFEEISQDLPPIPAYVELAEDDQRSSIKSAVRRIVEAYKEIQTAGSFDMRQALLARLVKQNGTDDDVVELLQKHIILDYQQRKGHELAMEVLYHLYSLMISESDKHAAVLYEKFLLAVATSLRDSLPASDKSFSRLLGEVPLLPDSALKLIEDLCRSDSYDKDVREGDRVTQGLGAVWSLILGRPTIRQSCLDIALKCSIHSQDDVRAKAIRLVANKLYFLAYASQDIEQFATDMLLSVVESQTSDQEPRSEGNIGSEETSVSGSQNSDARAPEGDSIKEVRPSSQTNSNVSLSQAQRRMSLFFALCTKKPSLLKLVFNMYGRAPKTVKQAINRHIPVLVRTLGSSYNELLHIISDPPQGSENLLMLVLQTLTEETTPAADLVSTVKHLYETKLKDAAILIPMLSSLSKDEVLPIFPRLVGLPLEKFQAALARILQGSAHTGPALTPAEVLVAIHDINPEKDGIPLKKITDACSACFEQRTVFTQQVLAKSLNQLVDQSPLPLLFMRTVIQAVDAFPALVDFVMEILSKLVTKQIWRMPKLWVGFLKCAAQTAPHSFSVLLQLPPPQLESALSRHANLRVSLAAYADQPNVKASLPRSTLACLGLLNDSHQPRQYMTTGLHTSETSSSVQGTTLT</sequence>
<protein>
    <recommendedName>
        <fullName evidence="7">Symplekin</fullName>
    </recommendedName>
</protein>
<dbReference type="Pfam" id="PF11935">
    <property type="entry name" value="SYMPK_PTA1_N"/>
    <property type="match status" value="1"/>
</dbReference>
<gene>
    <name evidence="5" type="ORF">H6P81_007526</name>
</gene>
<accession>A0AAV7F4B8</accession>
<evidence type="ECO:0000259" key="3">
    <source>
        <dbReference type="Pfam" id="PF11935"/>
    </source>
</evidence>